<gene>
    <name evidence="2" type="ORF">D1868_00050</name>
</gene>
<dbReference type="SUPFAM" id="SSF53756">
    <property type="entry name" value="UDP-Glycosyltransferase/glycogen phosphorylase"/>
    <property type="match status" value="1"/>
</dbReference>
<reference evidence="2 3" key="1">
    <citation type="submission" date="2019-10" db="EMBL/GenBank/DDBJ databases">
        <title>Genome Sequences from Six Type Strain Members of the Archaeal Family Sulfolobaceae: Acidianus ambivalens, Acidianus infernus, Metallosphaera prunae, Stygiolobus azoricus, Sulfolobus metallicus, and Sulfurisphaera ohwakuensis.</title>
        <authorList>
            <person name="Counts J.A."/>
            <person name="Kelly R.M."/>
        </authorList>
    </citation>
    <scope>NUCLEOTIDE SEQUENCE [LARGE SCALE GENOMIC DNA]</scope>
    <source>
        <strain evidence="2 3">FC6</strain>
    </source>
</reference>
<evidence type="ECO:0000313" key="2">
    <source>
        <dbReference type="EMBL" id="QGR20441.1"/>
    </source>
</evidence>
<dbReference type="InterPro" id="IPR001296">
    <property type="entry name" value="Glyco_trans_1"/>
</dbReference>
<dbReference type="OrthoDB" id="132546at2157"/>
<dbReference type="AlphaFoldDB" id="A0A650CRF4"/>
<evidence type="ECO:0000313" key="3">
    <source>
        <dbReference type="Proteomes" id="UP000423396"/>
    </source>
</evidence>
<keyword evidence="2" id="KW-0808">Transferase</keyword>
<dbReference type="CDD" id="cd03801">
    <property type="entry name" value="GT4_PimA-like"/>
    <property type="match status" value="1"/>
</dbReference>
<organism evidence="2 3">
    <name type="scientific">Stygiolobus azoricus</name>
    <dbReference type="NCBI Taxonomy" id="41675"/>
    <lineage>
        <taxon>Archaea</taxon>
        <taxon>Thermoproteota</taxon>
        <taxon>Thermoprotei</taxon>
        <taxon>Sulfolobales</taxon>
        <taxon>Sulfolobaceae</taxon>
        <taxon>Stygiolobus</taxon>
    </lineage>
</organism>
<name>A0A650CRF4_9CREN</name>
<dbReference type="Pfam" id="PF00534">
    <property type="entry name" value="Glycos_transf_1"/>
    <property type="match status" value="1"/>
</dbReference>
<dbReference type="KEGG" id="sazo:D1868_00050"/>
<dbReference type="Gene3D" id="3.40.50.2000">
    <property type="entry name" value="Glycogen Phosphorylase B"/>
    <property type="match status" value="2"/>
</dbReference>
<dbReference type="GO" id="GO:0016757">
    <property type="term" value="F:glycosyltransferase activity"/>
    <property type="evidence" value="ECO:0007669"/>
    <property type="project" value="InterPro"/>
</dbReference>
<dbReference type="EMBL" id="CP045483">
    <property type="protein sequence ID" value="QGR20441.1"/>
    <property type="molecule type" value="Genomic_DNA"/>
</dbReference>
<sequence>MVSVAINTQTPPIRFRQTYRDLVEKYGYLELPIDLSAIDSSDYYISVGGVAKMMMAILDKFSKVRWVSLGPGYPPEVIYNGKEFYFVDVQPETLKGYTEFKEGIYNESHGLTKYEIQPFHYISYADYNWLSAKKLLQFYKDTDIYFINDFQQLLVGGIIGPSAPAVLWYHIPFVPELLSRKIRDFIVKSFEGFDYVIVSTKRDLEGLLRAGARTKVKQIYPYINTSSYKKPGKGEVEKVRDKYGLKPDDKVITVVARMDPMKSQDVVITAMKEVKTPNVKLLLVGDGSFTSGALGTGKASSWVRKLKALAQDLGVYDKVVFTGHVDDEELFTIYEASDVIVLPSRIEGFGLVVCEGWVYGKPAIVSSGAGVSELIIDGANGYIFRSGNHQELAQKIDIVLKDPDKYGLMGKETVKKCDVNFAFEQIKDVFVEAMKDYGK</sequence>
<dbReference type="Proteomes" id="UP000423396">
    <property type="component" value="Chromosome"/>
</dbReference>
<accession>A0A650CRF4</accession>
<keyword evidence="3" id="KW-1185">Reference proteome</keyword>
<proteinExistence type="predicted"/>
<dbReference type="PANTHER" id="PTHR45947:SF3">
    <property type="entry name" value="SULFOQUINOVOSYL TRANSFERASE SQD2"/>
    <property type="match status" value="1"/>
</dbReference>
<evidence type="ECO:0000259" key="1">
    <source>
        <dbReference type="Pfam" id="PF00534"/>
    </source>
</evidence>
<protein>
    <submittedName>
        <fullName evidence="2">Glycosyltransferase</fullName>
    </submittedName>
</protein>
<feature type="domain" description="Glycosyl transferase family 1" evidence="1">
    <location>
        <begin position="237"/>
        <end position="412"/>
    </location>
</feature>
<dbReference type="PANTHER" id="PTHR45947">
    <property type="entry name" value="SULFOQUINOVOSYL TRANSFERASE SQD2"/>
    <property type="match status" value="1"/>
</dbReference>
<dbReference type="InterPro" id="IPR050194">
    <property type="entry name" value="Glycosyltransferase_grp1"/>
</dbReference>